<sequence length="213" mass="25381">MTILYSFRRCPYAMRARLSLSLSHRTVMLREIELKHKPEALLIASSKGTVPVLVKDNGCVIDESLDIMKWALIDSELLINSTKEMHLLIQENDHEFKGWLDKYKYSDRYPEHSDVYYREQGEIFLEKIESRLSKSTMLFNEQYSFADIAILPFIRQFAFVDIQWFKQSNYALTRQWLNHFIESHLFLSIMTKYPTWLDSQHEVSFPQNKDRTL</sequence>
<accession>A0A1B9P1T2</accession>
<dbReference type="SUPFAM" id="SSF52833">
    <property type="entry name" value="Thioredoxin-like"/>
    <property type="match status" value="1"/>
</dbReference>
<evidence type="ECO:0000259" key="1">
    <source>
        <dbReference type="Pfam" id="PF00043"/>
    </source>
</evidence>
<dbReference type="PANTHER" id="PTHR43968:SF6">
    <property type="entry name" value="GLUTATHIONE S-TRANSFERASE OMEGA"/>
    <property type="match status" value="1"/>
</dbReference>
<dbReference type="Pfam" id="PF13417">
    <property type="entry name" value="GST_N_3"/>
    <property type="match status" value="1"/>
</dbReference>
<dbReference type="InterPro" id="IPR004046">
    <property type="entry name" value="GST_C"/>
</dbReference>
<dbReference type="Gene3D" id="3.40.30.10">
    <property type="entry name" value="Glutaredoxin"/>
    <property type="match status" value="1"/>
</dbReference>
<dbReference type="InterPro" id="IPR004045">
    <property type="entry name" value="Glutathione_S-Trfase_N"/>
</dbReference>
<dbReference type="Gene3D" id="1.20.1050.10">
    <property type="match status" value="1"/>
</dbReference>
<dbReference type="EMBL" id="MAJU01000008">
    <property type="protein sequence ID" value="OCH22318.1"/>
    <property type="molecule type" value="Genomic_DNA"/>
</dbReference>
<feature type="domain" description="GST N-terminal" evidence="2">
    <location>
        <begin position="4"/>
        <end position="71"/>
    </location>
</feature>
<gene>
    <name evidence="3" type="ORF">A6E04_10780</name>
</gene>
<dbReference type="InterPro" id="IPR036282">
    <property type="entry name" value="Glutathione-S-Trfase_C_sf"/>
</dbReference>
<reference evidence="3 4" key="1">
    <citation type="submission" date="2016-06" db="EMBL/GenBank/DDBJ databases">
        <authorList>
            <person name="Kjaerup R.B."/>
            <person name="Dalgaard T.S."/>
            <person name="Juul-Madsen H.R."/>
        </authorList>
    </citation>
    <scope>NUCLEOTIDE SEQUENCE [LARGE SCALE GENOMIC DNA]</scope>
    <source>
        <strain evidence="3 4">1S159</strain>
    </source>
</reference>
<keyword evidence="3" id="KW-0808">Transferase</keyword>
<dbReference type="STRING" id="688.A6E04_10780"/>
<dbReference type="Pfam" id="PF00043">
    <property type="entry name" value="GST_C"/>
    <property type="match status" value="1"/>
</dbReference>
<dbReference type="PANTHER" id="PTHR43968">
    <property type="match status" value="1"/>
</dbReference>
<organism evidence="3 4">
    <name type="scientific">Aliivibrio logei</name>
    <name type="common">Vibrio logei</name>
    <dbReference type="NCBI Taxonomy" id="688"/>
    <lineage>
        <taxon>Bacteria</taxon>
        <taxon>Pseudomonadati</taxon>
        <taxon>Pseudomonadota</taxon>
        <taxon>Gammaproteobacteria</taxon>
        <taxon>Vibrionales</taxon>
        <taxon>Vibrionaceae</taxon>
        <taxon>Aliivibrio</taxon>
    </lineage>
</organism>
<feature type="domain" description="Glutathione S-transferase C-terminal" evidence="1">
    <location>
        <begin position="125"/>
        <end position="183"/>
    </location>
</feature>
<proteinExistence type="predicted"/>
<protein>
    <submittedName>
        <fullName evidence="3">Glutathione S-transferase</fullName>
    </submittedName>
</protein>
<evidence type="ECO:0000259" key="2">
    <source>
        <dbReference type="Pfam" id="PF13417"/>
    </source>
</evidence>
<dbReference type="GO" id="GO:0016740">
    <property type="term" value="F:transferase activity"/>
    <property type="evidence" value="ECO:0007669"/>
    <property type="project" value="UniProtKB-KW"/>
</dbReference>
<evidence type="ECO:0000313" key="4">
    <source>
        <dbReference type="Proteomes" id="UP000093523"/>
    </source>
</evidence>
<dbReference type="AlphaFoldDB" id="A0A1B9P1T2"/>
<dbReference type="GO" id="GO:0005737">
    <property type="term" value="C:cytoplasm"/>
    <property type="evidence" value="ECO:0007669"/>
    <property type="project" value="TreeGrafter"/>
</dbReference>
<dbReference type="InterPro" id="IPR036249">
    <property type="entry name" value="Thioredoxin-like_sf"/>
</dbReference>
<dbReference type="CDD" id="cd03196">
    <property type="entry name" value="GST_C_5"/>
    <property type="match status" value="1"/>
</dbReference>
<comment type="caution">
    <text evidence="3">The sequence shown here is derived from an EMBL/GenBank/DDBJ whole genome shotgun (WGS) entry which is preliminary data.</text>
</comment>
<name>A0A1B9P1T2_ALILO</name>
<dbReference type="InterPro" id="IPR050983">
    <property type="entry name" value="GST_Omega/HSP26"/>
</dbReference>
<dbReference type="Proteomes" id="UP000093523">
    <property type="component" value="Unassembled WGS sequence"/>
</dbReference>
<evidence type="ECO:0000313" key="3">
    <source>
        <dbReference type="EMBL" id="OCH22318.1"/>
    </source>
</evidence>
<dbReference type="RefSeq" id="WP_017022093.1">
    <property type="nucleotide sequence ID" value="NZ_CAWMPN010000008.1"/>
</dbReference>
<dbReference type="OrthoDB" id="9813092at2"/>
<dbReference type="SUPFAM" id="SSF47616">
    <property type="entry name" value="GST C-terminal domain-like"/>
    <property type="match status" value="1"/>
</dbReference>